<dbReference type="Gene3D" id="3.40.50.300">
    <property type="entry name" value="P-loop containing nucleotide triphosphate hydrolases"/>
    <property type="match status" value="1"/>
</dbReference>
<dbReference type="STRING" id="346185.AAY42_05010"/>
<evidence type="ECO:0000313" key="2">
    <source>
        <dbReference type="Proteomes" id="UP000050827"/>
    </source>
</evidence>
<reference evidence="1 2" key="1">
    <citation type="submission" date="2015-04" db="EMBL/GenBank/DDBJ databases">
        <title>Complete genome of flavobacterium.</title>
        <authorList>
            <person name="Kwon Y.M."/>
            <person name="Kim S.-J."/>
        </authorList>
    </citation>
    <scope>NUCLEOTIDE SEQUENCE [LARGE SCALE GENOMIC DNA]</scope>
    <source>
        <strain evidence="1 2">DK169</strain>
    </source>
</reference>
<dbReference type="SUPFAM" id="SSF52540">
    <property type="entry name" value="P-loop containing nucleoside triphosphate hydrolases"/>
    <property type="match status" value="1"/>
</dbReference>
<dbReference type="AlphaFoldDB" id="A0A0Q1BG94"/>
<dbReference type="RefSeq" id="WP_055392987.1">
    <property type="nucleotide sequence ID" value="NZ_LCTZ01000002.1"/>
</dbReference>
<proteinExistence type="predicted"/>
<dbReference type="EMBL" id="LCTZ01000002">
    <property type="protein sequence ID" value="KQC29334.1"/>
    <property type="molecule type" value="Genomic_DNA"/>
</dbReference>
<comment type="caution">
    <text evidence="1">The sequence shown here is derived from an EMBL/GenBank/DDBJ whole genome shotgun (WGS) entry which is preliminary data.</text>
</comment>
<protein>
    <recommendedName>
        <fullName evidence="3">Sulfotransferase domain-containing protein</fullName>
    </recommendedName>
</protein>
<dbReference type="Proteomes" id="UP000050827">
    <property type="component" value="Unassembled WGS sequence"/>
</dbReference>
<dbReference type="OrthoDB" id="9255887at2"/>
<accession>A0A0Q1BG94</accession>
<name>A0A0Q1BG94_9FLAO</name>
<sequence length="229" mass="27305">MKKNLLHYGLQRSGTNFMETLLLKNFRINFLNSNLDRSHPIQKHFRLYDEKHLMPDPQYNNNLTYKNFQEYIDSLGSVPHIDGVIVVSKDPYSWLTSYKKWGAKCNWPKVDHHYAEEYNLFYKKWIEFSKEDSRILFVKYLDLLTAPAEQLVKIENELELKKNWISKIKGIQSSLKKVSHSSAFTSNRLDYYLNKEYLEDYTQGELDEINQKIEPEIFETLGYQISTKK</sequence>
<organism evidence="1 2">
    <name type="scientific">Flagellimonas eckloniae</name>
    <dbReference type="NCBI Taxonomy" id="346185"/>
    <lineage>
        <taxon>Bacteria</taxon>
        <taxon>Pseudomonadati</taxon>
        <taxon>Bacteroidota</taxon>
        <taxon>Flavobacteriia</taxon>
        <taxon>Flavobacteriales</taxon>
        <taxon>Flavobacteriaceae</taxon>
        <taxon>Flagellimonas</taxon>
    </lineage>
</organism>
<evidence type="ECO:0008006" key="3">
    <source>
        <dbReference type="Google" id="ProtNLM"/>
    </source>
</evidence>
<evidence type="ECO:0000313" key="1">
    <source>
        <dbReference type="EMBL" id="KQC29334.1"/>
    </source>
</evidence>
<keyword evidence="2" id="KW-1185">Reference proteome</keyword>
<gene>
    <name evidence="1" type="ORF">AAY42_05010</name>
</gene>
<dbReference type="InterPro" id="IPR027417">
    <property type="entry name" value="P-loop_NTPase"/>
</dbReference>